<dbReference type="PANTHER" id="PTHR43236">
    <property type="entry name" value="ANTITOXIN HIGA1"/>
    <property type="match status" value="1"/>
</dbReference>
<dbReference type="PANTHER" id="PTHR43236:SF2">
    <property type="entry name" value="BLL0069 PROTEIN"/>
    <property type="match status" value="1"/>
</dbReference>
<comment type="caution">
    <text evidence="2">The sequence shown here is derived from an EMBL/GenBank/DDBJ whole genome shotgun (WGS) entry which is preliminary data.</text>
</comment>
<accession>G4M6N5</accession>
<dbReference type="BioCyc" id="CBUR1055526:G10QW-89-MONOMER"/>
<dbReference type="InterPro" id="IPR010359">
    <property type="entry name" value="IrrE_HExxH"/>
</dbReference>
<proteinExistence type="predicted"/>
<evidence type="ECO:0000313" key="2">
    <source>
        <dbReference type="EMBL" id="CCD36812.1"/>
    </source>
</evidence>
<dbReference type="Pfam" id="PF06114">
    <property type="entry name" value="Peptidase_M78"/>
    <property type="match status" value="1"/>
</dbReference>
<gene>
    <name evidence="2" type="ORF">BKIR_c15_5379</name>
</gene>
<feature type="domain" description="IrrE N-terminal-like" evidence="1">
    <location>
        <begin position="44"/>
        <end position="141"/>
    </location>
</feature>
<sequence>MLSKYWDGFLPVDPAVIARAANVIVGHDPELGSAFGCFEFVGGRPHIYTNPNEPELRQRFTIAHEQGHFVLDHGDRFVDSADDFVPVQLDEAERQANMFALELLIPSFAVEILIGKRNIGSFEALRDMFGVTELALEVKLKKLGLAP</sequence>
<dbReference type="InterPro" id="IPR052345">
    <property type="entry name" value="Rad_response_metalloprotease"/>
</dbReference>
<protein>
    <recommendedName>
        <fullName evidence="1">IrrE N-terminal-like domain-containing protein</fullName>
    </recommendedName>
</protein>
<keyword evidence="3" id="KW-1185">Reference proteome</keyword>
<evidence type="ECO:0000259" key="1">
    <source>
        <dbReference type="Pfam" id="PF06114"/>
    </source>
</evidence>
<organism evidence="2 3">
    <name type="scientific">Candidatus Paraburkholderia kirkii UZHbot1</name>
    <dbReference type="NCBI Taxonomy" id="1055526"/>
    <lineage>
        <taxon>Bacteria</taxon>
        <taxon>Pseudomonadati</taxon>
        <taxon>Pseudomonadota</taxon>
        <taxon>Betaproteobacteria</taxon>
        <taxon>Burkholderiales</taxon>
        <taxon>Burkholderiaceae</taxon>
        <taxon>Paraburkholderia</taxon>
    </lineage>
</organism>
<dbReference type="Gene3D" id="1.10.10.2910">
    <property type="match status" value="1"/>
</dbReference>
<dbReference type="HOGENOM" id="CLU_084682_3_0_4"/>
<evidence type="ECO:0000313" key="3">
    <source>
        <dbReference type="Proteomes" id="UP000003511"/>
    </source>
</evidence>
<dbReference type="EMBL" id="CAFE01000062">
    <property type="protein sequence ID" value="CCD36812.1"/>
    <property type="molecule type" value="Genomic_DNA"/>
</dbReference>
<name>G4M6N5_9BURK</name>
<dbReference type="AlphaFoldDB" id="G4M6N5"/>
<reference evidence="2 3" key="2">
    <citation type="submission" date="2011-10" db="EMBL/GenBank/DDBJ databases">
        <title>Draft genome sequence of Candidatus Burkholderia kirkii.</title>
        <authorList>
            <person name="Carlier A.L."/>
            <person name="Eberl L."/>
        </authorList>
    </citation>
    <scope>NUCLEOTIDE SEQUENCE [LARGE SCALE GENOMIC DNA]</scope>
    <source>
        <strain evidence="2 3">UZHbot1</strain>
    </source>
</reference>
<reference evidence="2 3" key="1">
    <citation type="submission" date="2011-09" db="EMBL/GenBank/DDBJ databases">
        <authorList>
            <person name="Carlier A."/>
        </authorList>
    </citation>
    <scope>NUCLEOTIDE SEQUENCE [LARGE SCALE GENOMIC DNA]</scope>
    <source>
        <strain evidence="2 3">UZHbot1</strain>
    </source>
</reference>
<dbReference type="Proteomes" id="UP000003511">
    <property type="component" value="Unassembled WGS sequence"/>
</dbReference>